<dbReference type="AlphaFoldDB" id="J9FW81"/>
<accession>J9FW81</accession>
<feature type="domain" description="Autotransporter" evidence="1">
    <location>
        <begin position="59"/>
        <end position="281"/>
    </location>
</feature>
<feature type="non-terminal residue" evidence="2">
    <location>
        <position position="1"/>
    </location>
</feature>
<sequence>SITNRLASLRIAQYRGIENYAVASTSGDMSMIGRAMSMDNLHQSFYIDVSAGYKKHHEQKSHVTSTGFGYDRIIRNQDGKYLVGALASFGKLSADQNAQNDDGDLYSLTGYVSYERLNTEGWEFLSYLTVGHLNNERSITPEINLGMQEFDEKQWMLMSSNALKYNVPLPSGKFQYAFKPMLLADIGVTHNQDTSSTYFKREGLTDWSVDLGLGLEYAAFSTDASYSLQLTAKRNVYHSEDTVGVNLSHANGFIQYELAKDRAMQFNLNALTSQELTQSLSIDLMAGLGANTE</sequence>
<reference evidence="2" key="1">
    <citation type="journal article" date="2012" name="PLoS ONE">
        <title>Gene sets for utilization of primary and secondary nutrition supplies in the distal gut of endangered iberian lynx.</title>
        <authorList>
            <person name="Alcaide M."/>
            <person name="Messina E."/>
            <person name="Richter M."/>
            <person name="Bargiela R."/>
            <person name="Peplies J."/>
            <person name="Huws S.A."/>
            <person name="Newbold C.J."/>
            <person name="Golyshin P.N."/>
            <person name="Simon M.A."/>
            <person name="Lopez G."/>
            <person name="Yakimov M.M."/>
            <person name="Ferrer M."/>
        </authorList>
    </citation>
    <scope>NUCLEOTIDE SEQUENCE</scope>
</reference>
<proteinExistence type="predicted"/>
<dbReference type="SUPFAM" id="SSF103515">
    <property type="entry name" value="Autotransporter"/>
    <property type="match status" value="1"/>
</dbReference>
<gene>
    <name evidence="2" type="ORF">EVA_13110</name>
</gene>
<evidence type="ECO:0000259" key="1">
    <source>
        <dbReference type="Pfam" id="PF03797"/>
    </source>
</evidence>
<dbReference type="InterPro" id="IPR036709">
    <property type="entry name" value="Autotransporte_beta_dom_sf"/>
</dbReference>
<evidence type="ECO:0000313" key="2">
    <source>
        <dbReference type="EMBL" id="EJW98783.1"/>
    </source>
</evidence>
<dbReference type="Gene3D" id="2.40.128.130">
    <property type="entry name" value="Autotransporter beta-domain"/>
    <property type="match status" value="1"/>
</dbReference>
<name>J9FW81_9ZZZZ</name>
<organism evidence="2">
    <name type="scientific">gut metagenome</name>
    <dbReference type="NCBI Taxonomy" id="749906"/>
    <lineage>
        <taxon>unclassified sequences</taxon>
        <taxon>metagenomes</taxon>
        <taxon>organismal metagenomes</taxon>
    </lineage>
</organism>
<dbReference type="EMBL" id="AMCI01004101">
    <property type="protein sequence ID" value="EJW98783.1"/>
    <property type="molecule type" value="Genomic_DNA"/>
</dbReference>
<feature type="non-terminal residue" evidence="2">
    <location>
        <position position="293"/>
    </location>
</feature>
<dbReference type="Pfam" id="PF03797">
    <property type="entry name" value="Autotransporter"/>
    <property type="match status" value="1"/>
</dbReference>
<dbReference type="InterPro" id="IPR005546">
    <property type="entry name" value="Autotransporte_beta"/>
</dbReference>
<protein>
    <submittedName>
        <fullName evidence="2">Anti-codon nuclease masking agent</fullName>
    </submittedName>
</protein>
<comment type="caution">
    <text evidence="2">The sequence shown here is derived from an EMBL/GenBank/DDBJ whole genome shotgun (WGS) entry which is preliminary data.</text>
</comment>